<dbReference type="AlphaFoldDB" id="A0A239PIR7"/>
<keyword evidence="5" id="KW-1185">Reference proteome</keyword>
<dbReference type="Pfam" id="PF00440">
    <property type="entry name" value="TetR_N"/>
    <property type="match status" value="1"/>
</dbReference>
<evidence type="ECO:0000313" key="4">
    <source>
        <dbReference type="EMBL" id="SNT66229.1"/>
    </source>
</evidence>
<accession>A0A239PIR7</accession>
<gene>
    <name evidence="4" type="ORF">SAMN05421812_13510</name>
</gene>
<dbReference type="Proteomes" id="UP000198362">
    <property type="component" value="Unassembled WGS sequence"/>
</dbReference>
<dbReference type="GO" id="GO:0003677">
    <property type="term" value="F:DNA binding"/>
    <property type="evidence" value="ECO:0007669"/>
    <property type="project" value="UniProtKB-UniRule"/>
</dbReference>
<name>A0A239PIR7_9ACTN</name>
<keyword evidence="1 2" id="KW-0238">DNA-binding</keyword>
<feature type="domain" description="HTH tetR-type" evidence="3">
    <location>
        <begin position="11"/>
        <end position="71"/>
    </location>
</feature>
<dbReference type="SUPFAM" id="SSF46689">
    <property type="entry name" value="Homeodomain-like"/>
    <property type="match status" value="1"/>
</dbReference>
<protein>
    <submittedName>
        <fullName evidence="4">DNA-binding transcriptional regulator, AcrR family</fullName>
    </submittedName>
</protein>
<evidence type="ECO:0000259" key="3">
    <source>
        <dbReference type="PROSITE" id="PS50977"/>
    </source>
</evidence>
<organism evidence="4 5">
    <name type="scientific">Asanoa hainanensis</name>
    <dbReference type="NCBI Taxonomy" id="560556"/>
    <lineage>
        <taxon>Bacteria</taxon>
        <taxon>Bacillati</taxon>
        <taxon>Actinomycetota</taxon>
        <taxon>Actinomycetes</taxon>
        <taxon>Micromonosporales</taxon>
        <taxon>Micromonosporaceae</taxon>
        <taxon>Asanoa</taxon>
    </lineage>
</organism>
<dbReference type="PROSITE" id="PS50977">
    <property type="entry name" value="HTH_TETR_2"/>
    <property type="match status" value="1"/>
</dbReference>
<dbReference type="InterPro" id="IPR050109">
    <property type="entry name" value="HTH-type_TetR-like_transc_reg"/>
</dbReference>
<dbReference type="EMBL" id="FZPH01000035">
    <property type="protein sequence ID" value="SNT66229.1"/>
    <property type="molecule type" value="Genomic_DNA"/>
</dbReference>
<dbReference type="InterPro" id="IPR041467">
    <property type="entry name" value="Sco4008_C"/>
</dbReference>
<dbReference type="Gene3D" id="1.10.357.10">
    <property type="entry name" value="Tetracycline Repressor, domain 2"/>
    <property type="match status" value="1"/>
</dbReference>
<dbReference type="PANTHER" id="PTHR30328:SF54">
    <property type="entry name" value="HTH-TYPE TRANSCRIPTIONAL REPRESSOR SCO4008"/>
    <property type="match status" value="1"/>
</dbReference>
<dbReference type="GO" id="GO:0006355">
    <property type="term" value="P:regulation of DNA-templated transcription"/>
    <property type="evidence" value="ECO:0007669"/>
    <property type="project" value="UniProtKB-ARBA"/>
</dbReference>
<feature type="DNA-binding region" description="H-T-H motif" evidence="2">
    <location>
        <begin position="34"/>
        <end position="53"/>
    </location>
</feature>
<dbReference type="PRINTS" id="PR00455">
    <property type="entry name" value="HTHTETR"/>
</dbReference>
<dbReference type="Pfam" id="PF17926">
    <property type="entry name" value="TetR_C_21"/>
    <property type="match status" value="1"/>
</dbReference>
<evidence type="ECO:0000313" key="5">
    <source>
        <dbReference type="Proteomes" id="UP000198362"/>
    </source>
</evidence>
<reference evidence="4 5" key="1">
    <citation type="submission" date="2017-06" db="EMBL/GenBank/DDBJ databases">
        <authorList>
            <person name="Kim H.J."/>
            <person name="Triplett B.A."/>
        </authorList>
    </citation>
    <scope>NUCLEOTIDE SEQUENCE [LARGE SCALE GENOMIC DNA]</scope>
    <source>
        <strain evidence="4 5">CGMCC 4.5593</strain>
    </source>
</reference>
<dbReference type="InterPro" id="IPR036271">
    <property type="entry name" value="Tet_transcr_reg_TetR-rel_C_sf"/>
</dbReference>
<evidence type="ECO:0000256" key="2">
    <source>
        <dbReference type="PROSITE-ProRule" id="PRU00335"/>
    </source>
</evidence>
<evidence type="ECO:0000256" key="1">
    <source>
        <dbReference type="ARBA" id="ARBA00023125"/>
    </source>
</evidence>
<sequence>MSHMPPAGDAQETRRRLVEAAYQEFAAYGIAGARVDRVAATAGVNKALIYFHFSNKDGLFAAVFEQLVGQALSEAPMDATNLPEYAGRLFDAGQAHPDALRLAAWHRLERSPDQAPLKAVLDANQSKIDAIAEAQAAGHVTTRFTAAEVLALVLTIANMWSVLTPELHLSAPQDPATRRALVVAALTTLLAP</sequence>
<dbReference type="PANTHER" id="PTHR30328">
    <property type="entry name" value="TRANSCRIPTIONAL REPRESSOR"/>
    <property type="match status" value="1"/>
</dbReference>
<dbReference type="InterPro" id="IPR009057">
    <property type="entry name" value="Homeodomain-like_sf"/>
</dbReference>
<dbReference type="SUPFAM" id="SSF48498">
    <property type="entry name" value="Tetracyclin repressor-like, C-terminal domain"/>
    <property type="match status" value="1"/>
</dbReference>
<dbReference type="InterPro" id="IPR001647">
    <property type="entry name" value="HTH_TetR"/>
</dbReference>
<proteinExistence type="predicted"/>